<organism evidence="1 2">
    <name type="scientific">Aristaeella hokkaidonensis</name>
    <dbReference type="NCBI Taxonomy" id="3046382"/>
    <lineage>
        <taxon>Bacteria</taxon>
        <taxon>Bacillati</taxon>
        <taxon>Bacillota</taxon>
        <taxon>Clostridia</taxon>
        <taxon>Eubacteriales</taxon>
        <taxon>Aristaeellaceae</taxon>
        <taxon>Aristaeella</taxon>
    </lineage>
</organism>
<dbReference type="Proteomes" id="UP000682782">
    <property type="component" value="Chromosome"/>
</dbReference>
<protein>
    <submittedName>
        <fullName evidence="1">GNAT family N-acetyltransferase</fullName>
    </submittedName>
</protein>
<proteinExistence type="predicted"/>
<sequence>MNYRIVENAENMKLEDIVRLLRMTYWADKRPEETIEKSIRESDCFGIYTDTTDQLIGFARVISDHATAYYLCDVIIDPEYRGNGLGKALVSHIVSRPEYAGLHGFLFTRDAHGLYEQYGFQLAVGRSMERR</sequence>
<evidence type="ECO:0000313" key="1">
    <source>
        <dbReference type="EMBL" id="QUC66295.1"/>
    </source>
</evidence>
<evidence type="ECO:0000313" key="2">
    <source>
        <dbReference type="Proteomes" id="UP000682782"/>
    </source>
</evidence>
<keyword evidence="2" id="KW-1185">Reference proteome</keyword>
<reference evidence="1" key="1">
    <citation type="submission" date="2021-01" db="EMBL/GenBank/DDBJ databases">
        <title>Complete genome sequence of Clostridiales bacterium R-7.</title>
        <authorList>
            <person name="Mahoney-Kurpe S.C."/>
            <person name="Palevich N."/>
            <person name="Koike S."/>
            <person name="Moon C.D."/>
            <person name="Attwood G.T."/>
        </authorList>
    </citation>
    <scope>NUCLEOTIDE SEQUENCE</scope>
    <source>
        <strain evidence="1">R-7</strain>
    </source>
</reference>
<name>A0AC61MV22_9FIRM</name>
<gene>
    <name evidence="1" type="ORF">JYE49_10525</name>
</gene>
<accession>A0AC61MV22</accession>
<dbReference type="EMBL" id="CP068393">
    <property type="protein sequence ID" value="QUC66295.1"/>
    <property type="molecule type" value="Genomic_DNA"/>
</dbReference>